<protein>
    <submittedName>
        <fullName evidence="3">Uncharacterized protein</fullName>
    </submittedName>
</protein>
<feature type="region of interest" description="Disordered" evidence="1">
    <location>
        <begin position="248"/>
        <end position="281"/>
    </location>
</feature>
<reference evidence="3" key="1">
    <citation type="submission" date="2016-04" db="EMBL/GenBank/DDBJ databases">
        <authorList>
            <person name="Nguyen H.D."/>
            <person name="Kesanakurti P."/>
            <person name="Cullis J."/>
            <person name="Levesque C.A."/>
            <person name="Hambleton S."/>
        </authorList>
    </citation>
    <scope>NUCLEOTIDE SEQUENCE</scope>
    <source>
        <strain evidence="3">DAOMC 238032</strain>
    </source>
</reference>
<evidence type="ECO:0000313" key="3">
    <source>
        <dbReference type="EMBL" id="KAE8256729.1"/>
    </source>
</evidence>
<dbReference type="GO" id="GO:1990423">
    <property type="term" value="C:RZZ complex"/>
    <property type="evidence" value="ECO:0007669"/>
    <property type="project" value="TreeGrafter"/>
</dbReference>
<dbReference type="GO" id="GO:0006888">
    <property type="term" value="P:endoplasmic reticulum to Golgi vesicle-mediated transport"/>
    <property type="evidence" value="ECO:0007669"/>
    <property type="project" value="TreeGrafter"/>
</dbReference>
<evidence type="ECO:0000313" key="2">
    <source>
        <dbReference type="EMBL" id="CAD6962140.1"/>
    </source>
</evidence>
<evidence type="ECO:0000313" key="5">
    <source>
        <dbReference type="Proteomes" id="UP000836402"/>
    </source>
</evidence>
<reference evidence="3" key="2">
    <citation type="journal article" date="2019" name="IMA Fungus">
        <title>Genome sequencing and comparison of five Tilletia species to identify candidate genes for the detection of regulated species infecting wheat.</title>
        <authorList>
            <person name="Nguyen H.D.T."/>
            <person name="Sultana T."/>
            <person name="Kesanakurti P."/>
            <person name="Hambleton S."/>
        </authorList>
    </citation>
    <scope>NUCLEOTIDE SEQUENCE</scope>
    <source>
        <strain evidence="3">DAOMC 238032</strain>
    </source>
</reference>
<organism evidence="3 4">
    <name type="scientific">Tilletia caries</name>
    <name type="common">wheat bunt fungus</name>
    <dbReference type="NCBI Taxonomy" id="13290"/>
    <lineage>
        <taxon>Eukaryota</taxon>
        <taxon>Fungi</taxon>
        <taxon>Dikarya</taxon>
        <taxon>Basidiomycota</taxon>
        <taxon>Ustilaginomycotina</taxon>
        <taxon>Exobasidiomycetes</taxon>
        <taxon>Tilletiales</taxon>
        <taxon>Tilletiaceae</taxon>
        <taxon>Tilletia</taxon>
    </lineage>
</organism>
<gene>
    <name evidence="3" type="ORF">A4X03_0g5114</name>
    <name evidence="2" type="ORF">JKIAZH3_G2977</name>
</gene>
<proteinExistence type="predicted"/>
<feature type="region of interest" description="Disordered" evidence="1">
    <location>
        <begin position="27"/>
        <end position="48"/>
    </location>
</feature>
<evidence type="ECO:0000256" key="1">
    <source>
        <dbReference type="SAM" id="MobiDB-lite"/>
    </source>
</evidence>
<comment type="caution">
    <text evidence="3">The sequence shown here is derived from an EMBL/GenBank/DDBJ whole genome shotgun (WGS) entry which is preliminary data.</text>
</comment>
<name>A0A177VAT1_9BASI</name>
<dbReference type="PANTHER" id="PTHR12205">
    <property type="entry name" value="CENTROMERE/KINETOCHORE PROTEIN ZW10"/>
    <property type="match status" value="1"/>
</dbReference>
<dbReference type="Proteomes" id="UP000836402">
    <property type="component" value="Unassembled WGS sequence"/>
</dbReference>
<sequence>MADSPKRPPASHEGQLDLRTFLTSIHADLDAPASSTSSPSPTTTTPSLPASARVTLLDAQLDAVHAQIRHTLTKHADLLVKAGTESVRLHRDLSALSAQVDHFETETQPQIQDRIPDDSPLPAALAAYSRANEQALFEAYTLSTLRSLHSAVSSLEQLESALSSSSTSDAKLAHLAEQAQRACAEIGIGIGEAEMTQGKEFGWLTRSVPALPSTTLKSWQKEGNEADLPAVRLLGPRLEEALRKKDAVLRRRAQKGRPTEHGGGGPSSKSPLSPADEVRRKARSLLQATEGWKAVSVLDVSAVAGSSDDGDDRSRLAPTSPLVGGRGMQLPSKKNAHLRPQQQQQQQPTCTISQRSLDLVTLAEETLTQARMRAKRLSREMAGGSLSTNDDEEGDIREARLRAIAALLRSLPDIFSLHLALMPTLHPVALFTDASLALQFANDCSHLSSQCVRLGNVLLIASNVREELGRLVNGRGAEGVVRKAVEGAAGGLKEVGQALSGLGLRVLNRQMMNTR</sequence>
<reference evidence="2" key="3">
    <citation type="submission" date="2020-10" db="EMBL/GenBank/DDBJ databases">
        <authorList>
            <person name="Sedaghatjoo S."/>
        </authorList>
    </citation>
    <scope>NUCLEOTIDE SEQUENCE</scope>
    <source>
        <strain evidence="2">AZH3</strain>
    </source>
</reference>
<dbReference type="Proteomes" id="UP000077671">
    <property type="component" value="Unassembled WGS sequence"/>
</dbReference>
<dbReference type="EMBL" id="CAJHJG010007041">
    <property type="protein sequence ID" value="CAD6962140.1"/>
    <property type="molecule type" value="Genomic_DNA"/>
</dbReference>
<feature type="compositionally biased region" description="Low complexity" evidence="1">
    <location>
        <begin position="30"/>
        <end position="48"/>
    </location>
</feature>
<dbReference type="EMBL" id="LWDD02000772">
    <property type="protein sequence ID" value="KAE8256729.1"/>
    <property type="molecule type" value="Genomic_DNA"/>
</dbReference>
<dbReference type="GO" id="GO:0005737">
    <property type="term" value="C:cytoplasm"/>
    <property type="evidence" value="ECO:0007669"/>
    <property type="project" value="GOC"/>
</dbReference>
<dbReference type="AlphaFoldDB" id="A0A177VAT1"/>
<dbReference type="GO" id="GO:0007094">
    <property type="term" value="P:mitotic spindle assembly checkpoint signaling"/>
    <property type="evidence" value="ECO:0007669"/>
    <property type="project" value="TreeGrafter"/>
</dbReference>
<accession>A0A177VAT1</accession>
<evidence type="ECO:0000313" key="4">
    <source>
        <dbReference type="Proteomes" id="UP000077671"/>
    </source>
</evidence>
<feature type="region of interest" description="Disordered" evidence="1">
    <location>
        <begin position="304"/>
        <end position="351"/>
    </location>
</feature>
<dbReference type="PANTHER" id="PTHR12205:SF0">
    <property type="entry name" value="CENTROMERE_KINETOCHORE PROTEIN ZW10 HOMOLOG"/>
    <property type="match status" value="1"/>
</dbReference>
<keyword evidence="5" id="KW-1185">Reference proteome</keyword>